<organism evidence="1 2">
    <name type="scientific">Acetobacter cerevisiae</name>
    <dbReference type="NCBI Taxonomy" id="178900"/>
    <lineage>
        <taxon>Bacteria</taxon>
        <taxon>Pseudomonadati</taxon>
        <taxon>Pseudomonadota</taxon>
        <taxon>Alphaproteobacteria</taxon>
        <taxon>Acetobacterales</taxon>
        <taxon>Acetobacteraceae</taxon>
        <taxon>Acetobacter</taxon>
    </lineage>
</organism>
<dbReference type="Pfam" id="PF11753">
    <property type="entry name" value="DUF3310"/>
    <property type="match status" value="1"/>
</dbReference>
<dbReference type="Proteomes" id="UP000075312">
    <property type="component" value="Unassembled WGS sequence"/>
</dbReference>
<reference evidence="1 2" key="1">
    <citation type="submission" date="2015-06" db="EMBL/GenBank/DDBJ databases">
        <title>Improved classification and identification of acetic acid bacteria using matrix-assisted laser desorption/ionization time-of-flight mass spectrometry; Gluconobacter nephelii and Gluconobacter uchimurae are later heterotypic synonyms of Gluconobacter japonicus and Gluconobacter oxydans, respectively.</title>
        <authorList>
            <person name="Li L."/>
            <person name="Cleenwerck I."/>
            <person name="De Vuyst L."/>
            <person name="Vandamme P."/>
        </authorList>
    </citation>
    <scope>NUCLEOTIDE SEQUENCE [LARGE SCALE GENOMIC DNA]</scope>
    <source>
        <strain evidence="1 2">LMG 1608</strain>
    </source>
</reference>
<evidence type="ECO:0000313" key="2">
    <source>
        <dbReference type="Proteomes" id="UP000075312"/>
    </source>
</evidence>
<accession>A0A149UTP8</accession>
<dbReference type="AlphaFoldDB" id="A0A149UTP8"/>
<gene>
    <name evidence="1" type="ORF">AD952_09715</name>
</gene>
<evidence type="ECO:0000313" key="1">
    <source>
        <dbReference type="EMBL" id="KXV71307.1"/>
    </source>
</evidence>
<name>A0A149UTP8_9PROT</name>
<sequence>MNTIAPNHYKTESGLQVWDVTRYMSGNMAQAFQYIYRAGRKGDEAEDLRKAVAFLEDWVSHPGVPRAVLPEGIEPTDGPSVGGSIIIDLPASDCWKAQTLIRIISADSYEGESLSGEPFCGRALVTKDVIPVLKKRIAELGGVDDSN</sequence>
<dbReference type="PATRIC" id="fig|178900.6.peg.3155"/>
<dbReference type="RefSeq" id="WP_062142741.1">
    <property type="nucleotide sequence ID" value="NZ_LHZY01000029.1"/>
</dbReference>
<comment type="caution">
    <text evidence="1">The sequence shown here is derived from an EMBL/GenBank/DDBJ whole genome shotgun (WGS) entry which is preliminary data.</text>
</comment>
<dbReference type="InterPro" id="IPR021739">
    <property type="entry name" value="SaV-like"/>
</dbReference>
<dbReference type="EMBL" id="LHZY01000029">
    <property type="protein sequence ID" value="KXV71307.1"/>
    <property type="molecule type" value="Genomic_DNA"/>
</dbReference>
<protein>
    <recommendedName>
        <fullName evidence="3">DUF3310 domain-containing protein</fullName>
    </recommendedName>
</protein>
<evidence type="ECO:0008006" key="3">
    <source>
        <dbReference type="Google" id="ProtNLM"/>
    </source>
</evidence>
<proteinExistence type="predicted"/>